<organism evidence="2 3">
    <name type="scientific">Metarhizium robertsii</name>
    <dbReference type="NCBI Taxonomy" id="568076"/>
    <lineage>
        <taxon>Eukaryota</taxon>
        <taxon>Fungi</taxon>
        <taxon>Dikarya</taxon>
        <taxon>Ascomycota</taxon>
        <taxon>Pezizomycotina</taxon>
        <taxon>Sordariomycetes</taxon>
        <taxon>Hypocreomycetidae</taxon>
        <taxon>Hypocreales</taxon>
        <taxon>Clavicipitaceae</taxon>
        <taxon>Metarhizium</taxon>
    </lineage>
</organism>
<evidence type="ECO:0000313" key="3">
    <source>
        <dbReference type="Proteomes" id="UP000030151"/>
    </source>
</evidence>
<protein>
    <submittedName>
        <fullName evidence="2">Uncharacterized protein</fullName>
    </submittedName>
</protein>
<dbReference type="Proteomes" id="UP000030151">
    <property type="component" value="Unassembled WGS sequence"/>
</dbReference>
<name>A0A0A1US77_9HYPO</name>
<sequence>MRAFPTTLLLATLAPCIHAGVIAARKDHGTFNTYTDDHCGDFEQTIYAWDGVERGQICPQVKSVQANIANDTRRSPYNPQYNLSTWSDEGKPGDTACHKVDGRVKGPFWNLSN</sequence>
<evidence type="ECO:0000256" key="1">
    <source>
        <dbReference type="SAM" id="SignalP"/>
    </source>
</evidence>
<feature type="chain" id="PRO_5001991788" evidence="1">
    <location>
        <begin position="20"/>
        <end position="113"/>
    </location>
</feature>
<feature type="signal peptide" evidence="1">
    <location>
        <begin position="1"/>
        <end position="19"/>
    </location>
</feature>
<dbReference type="EMBL" id="JELW01000026">
    <property type="protein sequence ID" value="EXU98495.1"/>
    <property type="molecule type" value="Genomic_DNA"/>
</dbReference>
<gene>
    <name evidence="2" type="ORF">X797_008443</name>
</gene>
<comment type="caution">
    <text evidence="2">The sequence shown here is derived from an EMBL/GenBank/DDBJ whole genome shotgun (WGS) entry which is preliminary data.</text>
</comment>
<dbReference type="AlphaFoldDB" id="A0A0A1US77"/>
<proteinExistence type="predicted"/>
<keyword evidence="1" id="KW-0732">Signal</keyword>
<evidence type="ECO:0000313" key="2">
    <source>
        <dbReference type="EMBL" id="EXU98495.1"/>
    </source>
</evidence>
<reference evidence="2 3" key="1">
    <citation type="submission" date="2014-02" db="EMBL/GenBank/DDBJ databases">
        <title>The genome sequence of the entomopathogenic fungus Metarhizium robertsii ARSEF 2575.</title>
        <authorList>
            <person name="Giuliano Garisto Donzelli B."/>
            <person name="Roe B.A."/>
            <person name="Macmil S.L."/>
            <person name="Krasnoff S.B."/>
            <person name="Gibson D.M."/>
        </authorList>
    </citation>
    <scope>NUCLEOTIDE SEQUENCE [LARGE SCALE GENOMIC DNA]</scope>
    <source>
        <strain evidence="2 3">ARSEF 2575</strain>
    </source>
</reference>
<dbReference type="HOGENOM" id="CLU_2134109_0_0_1"/>
<accession>A0A0A1US77</accession>